<reference evidence="1 2" key="1">
    <citation type="journal article" date="2018" name="Front. Plant Sci.">
        <title>Red Clover (Trifolium pratense) and Zigzag Clover (T. medium) - A Picture of Genomic Similarities and Differences.</title>
        <authorList>
            <person name="Dluhosova J."/>
            <person name="Istvanek J."/>
            <person name="Nedelnik J."/>
            <person name="Repkova J."/>
        </authorList>
    </citation>
    <scope>NUCLEOTIDE SEQUENCE [LARGE SCALE GENOMIC DNA]</scope>
    <source>
        <strain evidence="2">cv. 10/8</strain>
        <tissue evidence="1">Leaf</tissue>
    </source>
</reference>
<proteinExistence type="predicted"/>
<keyword evidence="2" id="KW-1185">Reference proteome</keyword>
<evidence type="ECO:0000313" key="1">
    <source>
        <dbReference type="EMBL" id="MCI82509.1"/>
    </source>
</evidence>
<sequence>SCDGGIGCFVTIKNFLFGLLMLFMDRVTGLDGTAEDIDVESTGCGFGKGLGEVCYWMIGVV</sequence>
<evidence type="ECO:0000313" key="2">
    <source>
        <dbReference type="Proteomes" id="UP000265520"/>
    </source>
</evidence>
<comment type="caution">
    <text evidence="1">The sequence shown here is derived from an EMBL/GenBank/DDBJ whole genome shotgun (WGS) entry which is preliminary data.</text>
</comment>
<feature type="non-terminal residue" evidence="1">
    <location>
        <position position="1"/>
    </location>
</feature>
<organism evidence="1 2">
    <name type="scientific">Trifolium medium</name>
    <dbReference type="NCBI Taxonomy" id="97028"/>
    <lineage>
        <taxon>Eukaryota</taxon>
        <taxon>Viridiplantae</taxon>
        <taxon>Streptophyta</taxon>
        <taxon>Embryophyta</taxon>
        <taxon>Tracheophyta</taxon>
        <taxon>Spermatophyta</taxon>
        <taxon>Magnoliopsida</taxon>
        <taxon>eudicotyledons</taxon>
        <taxon>Gunneridae</taxon>
        <taxon>Pentapetalae</taxon>
        <taxon>rosids</taxon>
        <taxon>fabids</taxon>
        <taxon>Fabales</taxon>
        <taxon>Fabaceae</taxon>
        <taxon>Papilionoideae</taxon>
        <taxon>50 kb inversion clade</taxon>
        <taxon>NPAAA clade</taxon>
        <taxon>Hologalegina</taxon>
        <taxon>IRL clade</taxon>
        <taxon>Trifolieae</taxon>
        <taxon>Trifolium</taxon>
    </lineage>
</organism>
<dbReference type="AlphaFoldDB" id="A0A392V5F4"/>
<name>A0A392V5F4_9FABA</name>
<dbReference type="EMBL" id="LXQA011045278">
    <property type="protein sequence ID" value="MCI82509.1"/>
    <property type="molecule type" value="Genomic_DNA"/>
</dbReference>
<protein>
    <submittedName>
        <fullName evidence="1">Uncharacterized protein</fullName>
    </submittedName>
</protein>
<accession>A0A392V5F4</accession>
<dbReference type="Proteomes" id="UP000265520">
    <property type="component" value="Unassembled WGS sequence"/>
</dbReference>